<dbReference type="InterPro" id="IPR043917">
    <property type="entry name" value="DUF5753"/>
</dbReference>
<dbReference type="EMBL" id="BMVB01000019">
    <property type="protein sequence ID" value="GHC64413.1"/>
    <property type="molecule type" value="Genomic_DNA"/>
</dbReference>
<evidence type="ECO:0000313" key="2">
    <source>
        <dbReference type="EMBL" id="GHC64413.1"/>
    </source>
</evidence>
<dbReference type="RefSeq" id="WP_190111872.1">
    <property type="nucleotide sequence ID" value="NZ_BMVB01000019.1"/>
</dbReference>
<protein>
    <submittedName>
        <fullName evidence="2">Transcriptional regulator</fullName>
    </submittedName>
</protein>
<dbReference type="SUPFAM" id="SSF47413">
    <property type="entry name" value="lambda repressor-like DNA-binding domains"/>
    <property type="match status" value="1"/>
</dbReference>
<dbReference type="SMART" id="SM00530">
    <property type="entry name" value="HTH_XRE"/>
    <property type="match status" value="1"/>
</dbReference>
<sequence length="287" mass="31501">MTTSPSSSAQAARAAVAARLREVRLDAGLTGRELSARGQWHPAKTSRIENARTPPSDADIRAWCAACGADDQAADIIAASRAAHSMWVEWRRRQRTGLRRLQESYTALFHETRLFRVYASTLVPGLLQTEGYATALLSSITEFRRIPDDVEDAVKARLARSRVLHEGDHRFALLVEESVLRYRMGDAETMAGQLGHLLSVGSLPSVSLGVIPFTSTSRGIWPMETFHVYDDELVSVEVLSARATVQQPSEVGLYVKAFTELSRMAVYGAAARALITSAIEALDHAHE</sequence>
<accession>A0A918WP47</accession>
<name>A0A918WP47_STRCJ</name>
<dbReference type="InterPro" id="IPR001387">
    <property type="entry name" value="Cro/C1-type_HTH"/>
</dbReference>
<dbReference type="Gene3D" id="1.10.260.40">
    <property type="entry name" value="lambda repressor-like DNA-binding domains"/>
    <property type="match status" value="1"/>
</dbReference>
<dbReference type="GO" id="GO:0003677">
    <property type="term" value="F:DNA binding"/>
    <property type="evidence" value="ECO:0007669"/>
    <property type="project" value="InterPro"/>
</dbReference>
<dbReference type="InterPro" id="IPR010982">
    <property type="entry name" value="Lambda_DNA-bd_dom_sf"/>
</dbReference>
<dbReference type="Pfam" id="PF13560">
    <property type="entry name" value="HTH_31"/>
    <property type="match status" value="1"/>
</dbReference>
<proteinExistence type="predicted"/>
<dbReference type="Pfam" id="PF19054">
    <property type="entry name" value="DUF5753"/>
    <property type="match status" value="1"/>
</dbReference>
<dbReference type="CDD" id="cd00093">
    <property type="entry name" value="HTH_XRE"/>
    <property type="match status" value="1"/>
</dbReference>
<organism evidence="2 3">
    <name type="scientific">Streptomyces cinnamoneus</name>
    <name type="common">Streptoverticillium cinnamoneum</name>
    <dbReference type="NCBI Taxonomy" id="53446"/>
    <lineage>
        <taxon>Bacteria</taxon>
        <taxon>Bacillati</taxon>
        <taxon>Actinomycetota</taxon>
        <taxon>Actinomycetes</taxon>
        <taxon>Kitasatosporales</taxon>
        <taxon>Streptomycetaceae</taxon>
        <taxon>Streptomyces</taxon>
        <taxon>Streptomyces cinnamoneus group</taxon>
    </lineage>
</organism>
<evidence type="ECO:0000313" key="3">
    <source>
        <dbReference type="Proteomes" id="UP000646244"/>
    </source>
</evidence>
<gene>
    <name evidence="2" type="ORF">GCM10010507_47190</name>
</gene>
<dbReference type="AlphaFoldDB" id="A0A918WP47"/>
<evidence type="ECO:0000259" key="1">
    <source>
        <dbReference type="SMART" id="SM00530"/>
    </source>
</evidence>
<dbReference type="Proteomes" id="UP000646244">
    <property type="component" value="Unassembled WGS sequence"/>
</dbReference>
<reference evidence="2" key="2">
    <citation type="submission" date="2020-09" db="EMBL/GenBank/DDBJ databases">
        <authorList>
            <person name="Sun Q."/>
            <person name="Ohkuma M."/>
        </authorList>
    </citation>
    <scope>NUCLEOTIDE SEQUENCE</scope>
    <source>
        <strain evidence="2">JCM 4633</strain>
    </source>
</reference>
<comment type="caution">
    <text evidence="2">The sequence shown here is derived from an EMBL/GenBank/DDBJ whole genome shotgun (WGS) entry which is preliminary data.</text>
</comment>
<feature type="domain" description="HTH cro/C1-type" evidence="1">
    <location>
        <begin position="19"/>
        <end position="74"/>
    </location>
</feature>
<reference evidence="2" key="1">
    <citation type="journal article" date="2014" name="Int. J. Syst. Evol. Microbiol.">
        <title>Complete genome sequence of Corynebacterium casei LMG S-19264T (=DSM 44701T), isolated from a smear-ripened cheese.</title>
        <authorList>
            <consortium name="US DOE Joint Genome Institute (JGI-PGF)"/>
            <person name="Walter F."/>
            <person name="Albersmeier A."/>
            <person name="Kalinowski J."/>
            <person name="Ruckert C."/>
        </authorList>
    </citation>
    <scope>NUCLEOTIDE SEQUENCE</scope>
    <source>
        <strain evidence="2">JCM 4633</strain>
    </source>
</reference>